<gene>
    <name evidence="2" type="ORF">BB561_000650</name>
</gene>
<keyword evidence="3" id="KW-1185">Reference proteome</keyword>
<name>A0A2T9YYA5_9FUNG</name>
<evidence type="ECO:0000313" key="2">
    <source>
        <dbReference type="EMBL" id="PVU97299.1"/>
    </source>
</evidence>
<feature type="compositionally biased region" description="Polar residues" evidence="1">
    <location>
        <begin position="133"/>
        <end position="151"/>
    </location>
</feature>
<comment type="caution">
    <text evidence="2">The sequence shown here is derived from an EMBL/GenBank/DDBJ whole genome shotgun (WGS) entry which is preliminary data.</text>
</comment>
<organism evidence="2 3">
    <name type="scientific">Smittium simulii</name>
    <dbReference type="NCBI Taxonomy" id="133385"/>
    <lineage>
        <taxon>Eukaryota</taxon>
        <taxon>Fungi</taxon>
        <taxon>Fungi incertae sedis</taxon>
        <taxon>Zoopagomycota</taxon>
        <taxon>Kickxellomycotina</taxon>
        <taxon>Harpellomycetes</taxon>
        <taxon>Harpellales</taxon>
        <taxon>Legeriomycetaceae</taxon>
        <taxon>Smittium</taxon>
    </lineage>
</organism>
<feature type="compositionally biased region" description="Low complexity" evidence="1">
    <location>
        <begin position="118"/>
        <end position="132"/>
    </location>
</feature>
<dbReference type="Proteomes" id="UP000245383">
    <property type="component" value="Unassembled WGS sequence"/>
</dbReference>
<feature type="region of interest" description="Disordered" evidence="1">
    <location>
        <begin position="102"/>
        <end position="151"/>
    </location>
</feature>
<reference evidence="2 3" key="1">
    <citation type="journal article" date="2018" name="MBio">
        <title>Comparative Genomics Reveals the Core Gene Toolbox for the Fungus-Insect Symbiosis.</title>
        <authorList>
            <person name="Wang Y."/>
            <person name="Stata M."/>
            <person name="Wang W."/>
            <person name="Stajich J.E."/>
            <person name="White M.M."/>
            <person name="Moncalvo J.M."/>
        </authorList>
    </citation>
    <scope>NUCLEOTIDE SEQUENCE [LARGE SCALE GENOMIC DNA]</scope>
    <source>
        <strain evidence="2 3">SWE-8-4</strain>
    </source>
</reference>
<evidence type="ECO:0000256" key="1">
    <source>
        <dbReference type="SAM" id="MobiDB-lite"/>
    </source>
</evidence>
<accession>A0A2T9YYA5</accession>
<proteinExistence type="predicted"/>
<sequence>MSNRINNKLLKEARRGLVGKLLRGQSKLSLSQLKLRKNTNIPLSMGLETTKFMNGIHANKSCWKLPQISEPDTEPLFEPEVFNVLYKAKSATRRTGLRRSFHRRQKPTHQTYSGSDFAQAQQTQVTASTAPTSNLVPNNHPDSNNQESFCESKSRKAKGFNKIKLYNSRGIGAKQLIPKKLDIFYKEKKNLTQECGIKTVIRYGRQKKMRGIHIKGAKKTKKAELFDKLKEISNYSITKNYTFRNCNKFKIFNAQGPTVKIRELREKAKRSGNVDSSSPILLNAETILRAQEQSSSKFEHMDINSYYSSTTWGIVADFCFYSGLWTPYETLMHINVKELLTPSHLEPDSTSNQKDCNMVPGPTGTVYLTTTFSKITTNQIQFCTTARFKMKKSKNFTESISAAQIVNYLAKIYSTDKLKPSTIKAYKSAILGLVKNPTEISNQRIFTEFFKALNKISIIPFIKPSIKISPILITFSN</sequence>
<dbReference type="AlphaFoldDB" id="A0A2T9YYA5"/>
<dbReference type="EMBL" id="MBFR01000014">
    <property type="protein sequence ID" value="PVU97299.1"/>
    <property type="molecule type" value="Genomic_DNA"/>
</dbReference>
<protein>
    <submittedName>
        <fullName evidence="2">Uncharacterized protein</fullName>
    </submittedName>
</protein>
<evidence type="ECO:0000313" key="3">
    <source>
        <dbReference type="Proteomes" id="UP000245383"/>
    </source>
</evidence>